<dbReference type="InterPro" id="IPR012338">
    <property type="entry name" value="Beta-lactam/transpept-like"/>
</dbReference>
<keyword evidence="5" id="KW-1185">Reference proteome</keyword>
<organism evidence="4 5">
    <name type="scientific">Paenibacillus nasutitermitis</name>
    <dbReference type="NCBI Taxonomy" id="1652958"/>
    <lineage>
        <taxon>Bacteria</taxon>
        <taxon>Bacillati</taxon>
        <taxon>Bacillota</taxon>
        <taxon>Bacilli</taxon>
        <taxon>Bacillales</taxon>
        <taxon>Paenibacillaceae</taxon>
        <taxon>Paenibacillus</taxon>
    </lineage>
</organism>
<proteinExistence type="predicted"/>
<feature type="domain" description="Beta-lactamase-related" evidence="3">
    <location>
        <begin position="22"/>
        <end position="315"/>
    </location>
</feature>
<evidence type="ECO:0000256" key="1">
    <source>
        <dbReference type="ARBA" id="ARBA00004370"/>
    </source>
</evidence>
<evidence type="ECO:0000256" key="2">
    <source>
        <dbReference type="ARBA" id="ARBA00023136"/>
    </source>
</evidence>
<accession>A0A917DZQ2</accession>
<comment type="caution">
    <text evidence="4">The sequence shown here is derived from an EMBL/GenBank/DDBJ whole genome shotgun (WGS) entry which is preliminary data.</text>
</comment>
<dbReference type="EMBL" id="BMHP01000003">
    <property type="protein sequence ID" value="GGD84361.1"/>
    <property type="molecule type" value="Genomic_DNA"/>
</dbReference>
<dbReference type="PANTHER" id="PTHR46825">
    <property type="entry name" value="D-ALANYL-D-ALANINE-CARBOXYPEPTIDASE/ENDOPEPTIDASE AMPH"/>
    <property type="match status" value="1"/>
</dbReference>
<dbReference type="PANTHER" id="PTHR46825:SF11">
    <property type="entry name" value="PENICILLIN-BINDING PROTEIN 4"/>
    <property type="match status" value="1"/>
</dbReference>
<protein>
    <submittedName>
        <fullName evidence="4">Serine hydrolase</fullName>
    </submittedName>
</protein>
<dbReference type="Proteomes" id="UP000612456">
    <property type="component" value="Unassembled WGS sequence"/>
</dbReference>
<dbReference type="SUPFAM" id="SSF56601">
    <property type="entry name" value="beta-lactamase/transpeptidase-like"/>
    <property type="match status" value="1"/>
</dbReference>
<sequence length="419" mass="48063">MNLCAIVQNYMNAYMELWPFSGSILVVKNGEIVADEAYGQACIEWQVPNQPGTRYGLASVSKQFTAFAIMQLADQGRIDLDHAVNHYLPDELKLDDRITAHHLLSHTSGLPVFHGLHETFYGKDDKTNYDRSQYMRLFQDRPLRFAPGTSYEYSNAGYSMLAYLVEEVSGRGFKEYLDQAIFQPLGMLDTVLDDGMELLKNKAFGYCMNGERIVRGEYHDLAYSMGAGGLVSNTADLYRWHQGLKNRALLGGDMYDRFFQENRSGYCYGLFKDHFLGKSRFQHDGAYLGIGAYMQNFFEEDSCVIVLCNYDFVNVFQVGNALSRLILGGEADIPRMPAEIVLDEELARKYEGVYIKDRVELRRVEGRWEFVYLGRFRRPLYPTGSHQFHSTWLDHGYTLTVCEDGGFTFLGYRKEEDNL</sequence>
<evidence type="ECO:0000313" key="4">
    <source>
        <dbReference type="EMBL" id="GGD84361.1"/>
    </source>
</evidence>
<reference evidence="4" key="1">
    <citation type="journal article" date="2014" name="Int. J. Syst. Evol. Microbiol.">
        <title>Complete genome sequence of Corynebacterium casei LMG S-19264T (=DSM 44701T), isolated from a smear-ripened cheese.</title>
        <authorList>
            <consortium name="US DOE Joint Genome Institute (JGI-PGF)"/>
            <person name="Walter F."/>
            <person name="Albersmeier A."/>
            <person name="Kalinowski J."/>
            <person name="Ruckert C."/>
        </authorList>
    </citation>
    <scope>NUCLEOTIDE SEQUENCE</scope>
    <source>
        <strain evidence="4">CGMCC 1.15178</strain>
    </source>
</reference>
<dbReference type="InterPro" id="IPR001466">
    <property type="entry name" value="Beta-lactam-related"/>
</dbReference>
<evidence type="ECO:0000259" key="3">
    <source>
        <dbReference type="Pfam" id="PF00144"/>
    </source>
</evidence>
<dbReference type="InterPro" id="IPR050491">
    <property type="entry name" value="AmpC-like"/>
</dbReference>
<dbReference type="Pfam" id="PF00144">
    <property type="entry name" value="Beta-lactamase"/>
    <property type="match status" value="1"/>
</dbReference>
<name>A0A917DZQ2_9BACL</name>
<reference evidence="4" key="2">
    <citation type="submission" date="2020-09" db="EMBL/GenBank/DDBJ databases">
        <authorList>
            <person name="Sun Q."/>
            <person name="Zhou Y."/>
        </authorList>
    </citation>
    <scope>NUCLEOTIDE SEQUENCE</scope>
    <source>
        <strain evidence="4">CGMCC 1.15178</strain>
    </source>
</reference>
<gene>
    <name evidence="4" type="ORF">GCM10010911_48320</name>
</gene>
<dbReference type="GO" id="GO:0016020">
    <property type="term" value="C:membrane"/>
    <property type="evidence" value="ECO:0007669"/>
    <property type="project" value="UniProtKB-SubCell"/>
</dbReference>
<dbReference type="AlphaFoldDB" id="A0A917DZQ2"/>
<dbReference type="RefSeq" id="WP_188995734.1">
    <property type="nucleotide sequence ID" value="NZ_BMHP01000003.1"/>
</dbReference>
<keyword evidence="2" id="KW-0472">Membrane</keyword>
<dbReference type="GO" id="GO:0016787">
    <property type="term" value="F:hydrolase activity"/>
    <property type="evidence" value="ECO:0007669"/>
    <property type="project" value="UniProtKB-KW"/>
</dbReference>
<evidence type="ECO:0000313" key="5">
    <source>
        <dbReference type="Proteomes" id="UP000612456"/>
    </source>
</evidence>
<dbReference type="Gene3D" id="3.40.710.10">
    <property type="entry name" value="DD-peptidase/beta-lactamase superfamily"/>
    <property type="match status" value="1"/>
</dbReference>
<keyword evidence="4" id="KW-0378">Hydrolase</keyword>
<comment type="subcellular location">
    <subcellularLocation>
        <location evidence="1">Membrane</location>
    </subcellularLocation>
</comment>